<dbReference type="RefSeq" id="WP_225958380.1">
    <property type="nucleotide sequence ID" value="NZ_BAAASY010000015.1"/>
</dbReference>
<dbReference type="Proteomes" id="UP000661607">
    <property type="component" value="Unassembled WGS sequence"/>
</dbReference>
<reference evidence="10 11" key="1">
    <citation type="submission" date="2020-10" db="EMBL/GenBank/DDBJ databases">
        <title>Sequencing the genomes of 1000 actinobacteria strains.</title>
        <authorList>
            <person name="Klenk H.-P."/>
        </authorList>
    </citation>
    <scope>NUCLEOTIDE SEQUENCE [LARGE SCALE GENOMIC DNA]</scope>
    <source>
        <strain evidence="10 11">DSM 43748</strain>
    </source>
</reference>
<dbReference type="InterPro" id="IPR036259">
    <property type="entry name" value="MFS_trans_sf"/>
</dbReference>
<sequence length="433" mass="46088">MLMLDLTVINVALPDLGADLGLSRGAFTWVVSVYVLFLGGLLLLGGRLADVFGARSMILTGLVVFILASLASGLAQDEALLIGGRLCQGVGAAVLSPAALRALTGIFHSTERNKALGVWSSLWGIGFAVGVFAGGLLTSGPGWRWVFFINIPIGVVALVAIRALVPERRTEDANRRIDVLGAVIVTAATGSFIYGMINAGDHGWADPGTLVSIAAAVVLYVVFTVVERKVQNPLMRPDMLVRRPVATGAFLMLIAAGVTVADLFITSQYLQHLRGYSALETGLFFLPTALSTMVGAIVGGRLVGTIGTRPVGVAGLALVAIGNGLLIGLSAKRQRLRPSPSRRRFVRAGWRPGVRRRDHCCPRPSHSERGRVGIGYGQPVPPSLSRWAPLLPLRVSPAHPRSRGSPTSTPCSPSSPPWPRRSRWSLHRPESHR</sequence>
<comment type="caution">
    <text evidence="10">The sequence shown here is derived from an EMBL/GenBank/DDBJ whole genome shotgun (WGS) entry which is preliminary data.</text>
</comment>
<feature type="region of interest" description="Disordered" evidence="7">
    <location>
        <begin position="395"/>
        <end position="433"/>
    </location>
</feature>
<keyword evidence="5 8" id="KW-1133">Transmembrane helix</keyword>
<organism evidence="10 11">
    <name type="scientific">Nonomuraea africana</name>
    <dbReference type="NCBI Taxonomy" id="46171"/>
    <lineage>
        <taxon>Bacteria</taxon>
        <taxon>Bacillati</taxon>
        <taxon>Actinomycetota</taxon>
        <taxon>Actinomycetes</taxon>
        <taxon>Streptosporangiales</taxon>
        <taxon>Streptosporangiaceae</taxon>
        <taxon>Nonomuraea</taxon>
    </lineage>
</organism>
<evidence type="ECO:0000256" key="7">
    <source>
        <dbReference type="SAM" id="MobiDB-lite"/>
    </source>
</evidence>
<feature type="transmembrane region" description="Helical" evidence="8">
    <location>
        <begin position="177"/>
        <end position="197"/>
    </location>
</feature>
<feature type="domain" description="Major facilitator superfamily (MFS) profile" evidence="9">
    <location>
        <begin position="1"/>
        <end position="433"/>
    </location>
</feature>
<feature type="transmembrane region" description="Helical" evidence="8">
    <location>
        <begin position="282"/>
        <end position="304"/>
    </location>
</feature>
<evidence type="ECO:0000256" key="4">
    <source>
        <dbReference type="ARBA" id="ARBA00022692"/>
    </source>
</evidence>
<gene>
    <name evidence="10" type="ORF">H4W81_000198</name>
</gene>
<feature type="transmembrane region" description="Helical" evidence="8">
    <location>
        <begin position="209"/>
        <end position="226"/>
    </location>
</feature>
<dbReference type="InterPro" id="IPR011701">
    <property type="entry name" value="MFS"/>
</dbReference>
<feature type="transmembrane region" description="Helical" evidence="8">
    <location>
        <begin position="57"/>
        <end position="76"/>
    </location>
</feature>
<evidence type="ECO:0000256" key="1">
    <source>
        <dbReference type="ARBA" id="ARBA00004651"/>
    </source>
</evidence>
<keyword evidence="3" id="KW-1003">Cell membrane</keyword>
<evidence type="ECO:0000256" key="2">
    <source>
        <dbReference type="ARBA" id="ARBA00022448"/>
    </source>
</evidence>
<evidence type="ECO:0000313" key="10">
    <source>
        <dbReference type="EMBL" id="MBE1557419.1"/>
    </source>
</evidence>
<keyword evidence="2" id="KW-0813">Transport</keyword>
<feature type="region of interest" description="Disordered" evidence="7">
    <location>
        <begin position="356"/>
        <end position="375"/>
    </location>
</feature>
<dbReference type="PROSITE" id="PS50850">
    <property type="entry name" value="MFS"/>
    <property type="match status" value="1"/>
</dbReference>
<evidence type="ECO:0000259" key="9">
    <source>
        <dbReference type="PROSITE" id="PS50850"/>
    </source>
</evidence>
<evidence type="ECO:0000256" key="3">
    <source>
        <dbReference type="ARBA" id="ARBA00022475"/>
    </source>
</evidence>
<name>A0ABR9K5Y2_9ACTN</name>
<dbReference type="Gene3D" id="1.20.1720.10">
    <property type="entry name" value="Multidrug resistance protein D"/>
    <property type="match status" value="1"/>
</dbReference>
<feature type="transmembrane region" description="Helical" evidence="8">
    <location>
        <begin position="115"/>
        <end position="137"/>
    </location>
</feature>
<evidence type="ECO:0000256" key="6">
    <source>
        <dbReference type="ARBA" id="ARBA00023136"/>
    </source>
</evidence>
<feature type="transmembrane region" description="Helical" evidence="8">
    <location>
        <begin position="143"/>
        <end position="165"/>
    </location>
</feature>
<keyword evidence="4 8" id="KW-0812">Transmembrane</keyword>
<proteinExistence type="predicted"/>
<feature type="compositionally biased region" description="Low complexity" evidence="7">
    <location>
        <begin position="403"/>
        <end position="412"/>
    </location>
</feature>
<feature type="transmembrane region" description="Helical" evidence="8">
    <location>
        <begin position="247"/>
        <end position="270"/>
    </location>
</feature>
<keyword evidence="11" id="KW-1185">Reference proteome</keyword>
<feature type="transmembrane region" description="Helical" evidence="8">
    <location>
        <begin position="82"/>
        <end position="103"/>
    </location>
</feature>
<dbReference type="PANTHER" id="PTHR42718">
    <property type="entry name" value="MAJOR FACILITATOR SUPERFAMILY MULTIDRUG TRANSPORTER MFSC"/>
    <property type="match status" value="1"/>
</dbReference>
<dbReference type="PANTHER" id="PTHR42718:SF46">
    <property type="entry name" value="BLR6921 PROTEIN"/>
    <property type="match status" value="1"/>
</dbReference>
<dbReference type="Gene3D" id="1.20.1250.20">
    <property type="entry name" value="MFS general substrate transporter like domains"/>
    <property type="match status" value="1"/>
</dbReference>
<dbReference type="EMBL" id="JADBEF010000001">
    <property type="protein sequence ID" value="MBE1557419.1"/>
    <property type="molecule type" value="Genomic_DNA"/>
</dbReference>
<evidence type="ECO:0000313" key="11">
    <source>
        <dbReference type="Proteomes" id="UP000661607"/>
    </source>
</evidence>
<dbReference type="InterPro" id="IPR020846">
    <property type="entry name" value="MFS_dom"/>
</dbReference>
<accession>A0ABR9K5Y2</accession>
<evidence type="ECO:0000256" key="5">
    <source>
        <dbReference type="ARBA" id="ARBA00022989"/>
    </source>
</evidence>
<comment type="subcellular location">
    <subcellularLocation>
        <location evidence="1">Cell membrane</location>
        <topology evidence="1">Multi-pass membrane protein</topology>
    </subcellularLocation>
</comment>
<feature type="transmembrane region" description="Helical" evidence="8">
    <location>
        <begin position="311"/>
        <end position="331"/>
    </location>
</feature>
<dbReference type="CDD" id="cd17321">
    <property type="entry name" value="MFS_MMR_MDR_like"/>
    <property type="match status" value="1"/>
</dbReference>
<dbReference type="SUPFAM" id="SSF103473">
    <property type="entry name" value="MFS general substrate transporter"/>
    <property type="match status" value="1"/>
</dbReference>
<feature type="compositionally biased region" description="Basic and acidic residues" evidence="7">
    <location>
        <begin position="359"/>
        <end position="371"/>
    </location>
</feature>
<evidence type="ECO:0000256" key="8">
    <source>
        <dbReference type="SAM" id="Phobius"/>
    </source>
</evidence>
<dbReference type="Pfam" id="PF07690">
    <property type="entry name" value="MFS_1"/>
    <property type="match status" value="1"/>
</dbReference>
<protein>
    <submittedName>
        <fullName evidence="10">EmrB/QacA subfamily drug resistance transporter</fullName>
    </submittedName>
</protein>
<keyword evidence="6 8" id="KW-0472">Membrane</keyword>
<feature type="transmembrane region" description="Helical" evidence="8">
    <location>
        <begin position="26"/>
        <end position="45"/>
    </location>
</feature>